<dbReference type="PROSITE" id="PS51186">
    <property type="entry name" value="GNAT"/>
    <property type="match status" value="1"/>
</dbReference>
<dbReference type="Gene3D" id="3.40.630.30">
    <property type="match status" value="1"/>
</dbReference>
<protein>
    <submittedName>
        <fullName evidence="2">Acetyltransferase</fullName>
    </submittedName>
</protein>
<dbReference type="STRING" id="362418.IW19_12300"/>
<dbReference type="EMBL" id="JPRL01000001">
    <property type="protein sequence ID" value="KFF06263.1"/>
    <property type="molecule type" value="Genomic_DNA"/>
</dbReference>
<feature type="domain" description="N-acetyltransferase" evidence="1">
    <location>
        <begin position="88"/>
        <end position="230"/>
    </location>
</feature>
<dbReference type="PANTHER" id="PTHR31143">
    <property type="match status" value="1"/>
</dbReference>
<dbReference type="Pfam" id="PF08445">
    <property type="entry name" value="FR47"/>
    <property type="match status" value="1"/>
</dbReference>
<evidence type="ECO:0000259" key="1">
    <source>
        <dbReference type="PROSITE" id="PS51186"/>
    </source>
</evidence>
<dbReference type="PANTHER" id="PTHR31143:SF2">
    <property type="entry name" value="FR47-LIKE DOMAIN-CONTAINING PROTEIN-RELATED"/>
    <property type="match status" value="1"/>
</dbReference>
<reference evidence="2 3" key="1">
    <citation type="submission" date="2014-07" db="EMBL/GenBank/DDBJ databases">
        <title>Genome of Flavobacterium reichenbachii LMG 25512.</title>
        <authorList>
            <person name="Stropko S.J."/>
            <person name="Pipes S.E."/>
            <person name="Newman J.D."/>
        </authorList>
    </citation>
    <scope>NUCLEOTIDE SEQUENCE [LARGE SCALE GENOMIC DNA]</scope>
    <source>
        <strain evidence="2 3">LMG 25512</strain>
    </source>
</reference>
<name>A0A085ZP99_9FLAO</name>
<dbReference type="SUPFAM" id="SSF55729">
    <property type="entry name" value="Acyl-CoA N-acyltransferases (Nat)"/>
    <property type="match status" value="1"/>
</dbReference>
<dbReference type="AlphaFoldDB" id="A0A085ZP99"/>
<comment type="caution">
    <text evidence="2">The sequence shown here is derived from an EMBL/GenBank/DDBJ whole genome shotgun (WGS) entry which is preliminary data.</text>
</comment>
<dbReference type="InterPro" id="IPR013653">
    <property type="entry name" value="GCN5-like_dom"/>
</dbReference>
<dbReference type="Proteomes" id="UP000028715">
    <property type="component" value="Unassembled WGS sequence"/>
</dbReference>
<dbReference type="InterPro" id="IPR000182">
    <property type="entry name" value="GNAT_dom"/>
</dbReference>
<keyword evidence="2" id="KW-0808">Transferase</keyword>
<evidence type="ECO:0000313" key="2">
    <source>
        <dbReference type="EMBL" id="KFF06263.1"/>
    </source>
</evidence>
<organism evidence="2 3">
    <name type="scientific">Flavobacterium reichenbachii</name>
    <dbReference type="NCBI Taxonomy" id="362418"/>
    <lineage>
        <taxon>Bacteria</taxon>
        <taxon>Pseudomonadati</taxon>
        <taxon>Bacteroidota</taxon>
        <taxon>Flavobacteriia</taxon>
        <taxon>Flavobacteriales</taxon>
        <taxon>Flavobacteriaceae</taxon>
        <taxon>Flavobacterium</taxon>
    </lineage>
</organism>
<dbReference type="eggNOG" id="COG0456">
    <property type="taxonomic scope" value="Bacteria"/>
</dbReference>
<sequence length="230" mass="26669">MKITEENRLDNPVWNSLSENHEKFALDYNGTKFYDPAYCPFGGFLDLESTLESVEKYAFLSENFFVVGEKPKIADTLKIAKELVCLQMIIREKVQISYDNEIIKLIEEHQQELFDLVNLVQPGYFKNKTFLLGNYYGIFKDKKLVSVAGERMKMNNFTEVSAIVTHPDHTGNGYAKQLTSYAVNTIFNENKIPFLHVIETNLGAVKLYEKLGFETRRKMSFWNISKNDLF</sequence>
<dbReference type="RefSeq" id="WP_035684459.1">
    <property type="nucleotide sequence ID" value="NZ_JPRL01000001.1"/>
</dbReference>
<dbReference type="OrthoDB" id="9797456at2"/>
<accession>A0A085ZP99</accession>
<dbReference type="InterPro" id="IPR016181">
    <property type="entry name" value="Acyl_CoA_acyltransferase"/>
</dbReference>
<dbReference type="GO" id="GO:0016747">
    <property type="term" value="F:acyltransferase activity, transferring groups other than amino-acyl groups"/>
    <property type="evidence" value="ECO:0007669"/>
    <property type="project" value="InterPro"/>
</dbReference>
<keyword evidence="3" id="KW-1185">Reference proteome</keyword>
<proteinExistence type="predicted"/>
<evidence type="ECO:0000313" key="3">
    <source>
        <dbReference type="Proteomes" id="UP000028715"/>
    </source>
</evidence>
<dbReference type="InterPro" id="IPR027365">
    <property type="entry name" value="GNAT_acetyltra_YdfB-like"/>
</dbReference>
<gene>
    <name evidence="2" type="ORF">IW19_12300</name>
</gene>